<keyword evidence="4 10" id="KW-0813">Transport</keyword>
<organism evidence="11 12">
    <name type="scientific">Candidatus Danuiimicrobium aquiferis</name>
    <dbReference type="NCBI Taxonomy" id="1801832"/>
    <lineage>
        <taxon>Bacteria</taxon>
        <taxon>Pseudomonadati</taxon>
        <taxon>Candidatus Omnitrophota</taxon>
        <taxon>Candidatus Danuiimicrobium</taxon>
    </lineage>
</organism>
<evidence type="ECO:0000256" key="5">
    <source>
        <dbReference type="ARBA" id="ARBA00022692"/>
    </source>
</evidence>
<evidence type="ECO:0000256" key="1">
    <source>
        <dbReference type="ARBA" id="ARBA00002378"/>
    </source>
</evidence>
<keyword evidence="10" id="KW-0830">Ubiquinone</keyword>
<evidence type="ECO:0000256" key="3">
    <source>
        <dbReference type="ARBA" id="ARBA00010519"/>
    </source>
</evidence>
<dbReference type="Proteomes" id="UP000178187">
    <property type="component" value="Unassembled WGS sequence"/>
</dbReference>
<dbReference type="GO" id="GO:0042773">
    <property type="term" value="P:ATP synthesis coupled electron transport"/>
    <property type="evidence" value="ECO:0007669"/>
    <property type="project" value="InterPro"/>
</dbReference>
<dbReference type="GO" id="GO:0050136">
    <property type="term" value="F:NADH dehydrogenase (quinone) (non-electrogenic) activity"/>
    <property type="evidence" value="ECO:0007669"/>
    <property type="project" value="UniProtKB-UniRule"/>
</dbReference>
<dbReference type="HAMAP" id="MF_01456">
    <property type="entry name" value="NDH1_NuoK"/>
    <property type="match status" value="1"/>
</dbReference>
<dbReference type="NCBIfam" id="NF004320">
    <property type="entry name" value="PRK05715.1-2"/>
    <property type="match status" value="1"/>
</dbReference>
<protein>
    <recommendedName>
        <fullName evidence="10">NADH-quinone oxidoreductase subunit K</fullName>
        <ecNumber evidence="10">7.1.1.-</ecNumber>
    </recommendedName>
    <alternativeName>
        <fullName evidence="10">NADH dehydrogenase I subunit K</fullName>
    </alternativeName>
    <alternativeName>
        <fullName evidence="10">NDH-1 subunit K</fullName>
    </alternativeName>
</protein>
<comment type="catalytic activity">
    <reaction evidence="10">
        <text>a quinone + NADH + 5 H(+)(in) = a quinol + NAD(+) + 4 H(+)(out)</text>
        <dbReference type="Rhea" id="RHEA:57888"/>
        <dbReference type="ChEBI" id="CHEBI:15378"/>
        <dbReference type="ChEBI" id="CHEBI:24646"/>
        <dbReference type="ChEBI" id="CHEBI:57540"/>
        <dbReference type="ChEBI" id="CHEBI:57945"/>
        <dbReference type="ChEBI" id="CHEBI:132124"/>
    </reaction>
</comment>
<dbReference type="PANTHER" id="PTHR11434">
    <property type="entry name" value="NADH-UBIQUINONE OXIDOREDUCTASE SUBUNIT ND4L"/>
    <property type="match status" value="1"/>
</dbReference>
<comment type="caution">
    <text evidence="11">The sequence shown here is derived from an EMBL/GenBank/DDBJ whole genome shotgun (WGS) entry which is preliminary data.</text>
</comment>
<evidence type="ECO:0000256" key="2">
    <source>
        <dbReference type="ARBA" id="ARBA00004141"/>
    </source>
</evidence>
<accession>A0A1G1KWY9</accession>
<comment type="similarity">
    <text evidence="3 10">Belongs to the complex I subunit 4L family.</text>
</comment>
<evidence type="ECO:0000256" key="9">
    <source>
        <dbReference type="ARBA" id="ARBA00023136"/>
    </source>
</evidence>
<evidence type="ECO:0000313" key="11">
    <source>
        <dbReference type="EMBL" id="OGW97440.1"/>
    </source>
</evidence>
<feature type="transmembrane region" description="Helical" evidence="10">
    <location>
        <begin position="7"/>
        <end position="24"/>
    </location>
</feature>
<dbReference type="EMBL" id="MHFR01000042">
    <property type="protein sequence ID" value="OGW97440.1"/>
    <property type="molecule type" value="Genomic_DNA"/>
</dbReference>
<proteinExistence type="inferred from homology"/>
<evidence type="ECO:0000256" key="7">
    <source>
        <dbReference type="ARBA" id="ARBA00022967"/>
    </source>
</evidence>
<name>A0A1G1KWY9_9BACT</name>
<dbReference type="NCBIfam" id="NF004321">
    <property type="entry name" value="PRK05715.1-3"/>
    <property type="match status" value="1"/>
</dbReference>
<dbReference type="PANTHER" id="PTHR11434:SF16">
    <property type="entry name" value="NADH-UBIQUINONE OXIDOREDUCTASE CHAIN 4L"/>
    <property type="match status" value="1"/>
</dbReference>
<keyword evidence="8 10" id="KW-1133">Transmembrane helix</keyword>
<comment type="function">
    <text evidence="1 10">NDH-1 shuttles electrons from NADH, via FMN and iron-sulfur (Fe-S) centers, to quinones in the respiratory chain. The immediate electron acceptor for the enzyme in this species is believed to be ubiquinone. Couples the redox reaction to proton translocation (for every two electrons transferred, four hydrogen ions are translocated across the cytoplasmic membrane), and thus conserves the redox energy in a proton gradient.</text>
</comment>
<dbReference type="Pfam" id="PF00420">
    <property type="entry name" value="Oxidored_q2"/>
    <property type="match status" value="1"/>
</dbReference>
<gene>
    <name evidence="10" type="primary">nuoK</name>
    <name evidence="11" type="ORF">A3G33_09630</name>
</gene>
<keyword evidence="5 10" id="KW-0812">Transmembrane</keyword>
<comment type="subunit">
    <text evidence="10">NDH-1 is composed of 14 different subunits. Subunits NuoA, H, J, K, L, M, N constitute the membrane sector of the complex.</text>
</comment>
<dbReference type="InterPro" id="IPR001133">
    <property type="entry name" value="NADH_UbQ_OxRdtase_chain4L/K"/>
</dbReference>
<feature type="transmembrane region" description="Helical" evidence="10">
    <location>
        <begin position="30"/>
        <end position="51"/>
    </location>
</feature>
<evidence type="ECO:0000256" key="10">
    <source>
        <dbReference type="HAMAP-Rule" id="MF_01456"/>
    </source>
</evidence>
<keyword evidence="10" id="KW-1003">Cell membrane</keyword>
<reference evidence="11 12" key="1">
    <citation type="journal article" date="2016" name="Nat. Commun.">
        <title>Thousands of microbial genomes shed light on interconnected biogeochemical processes in an aquifer system.</title>
        <authorList>
            <person name="Anantharaman K."/>
            <person name="Brown C.T."/>
            <person name="Hug L.A."/>
            <person name="Sharon I."/>
            <person name="Castelle C.J."/>
            <person name="Probst A.J."/>
            <person name="Thomas B.C."/>
            <person name="Singh A."/>
            <person name="Wilkins M.J."/>
            <person name="Karaoz U."/>
            <person name="Brodie E.L."/>
            <person name="Williams K.H."/>
            <person name="Hubbard S.S."/>
            <person name="Banfield J.F."/>
        </authorList>
    </citation>
    <scope>NUCLEOTIDE SEQUENCE [LARGE SCALE GENOMIC DNA]</scope>
</reference>
<dbReference type="InterPro" id="IPR039428">
    <property type="entry name" value="NUOK/Mnh_C1-like"/>
</dbReference>
<keyword evidence="10" id="KW-0520">NAD</keyword>
<keyword evidence="9 10" id="KW-0472">Membrane</keyword>
<dbReference type="AlphaFoldDB" id="A0A1G1KWY9"/>
<dbReference type="GO" id="GO:0030964">
    <property type="term" value="C:NADH dehydrogenase complex"/>
    <property type="evidence" value="ECO:0007669"/>
    <property type="project" value="TreeGrafter"/>
</dbReference>
<evidence type="ECO:0000256" key="4">
    <source>
        <dbReference type="ARBA" id="ARBA00022448"/>
    </source>
</evidence>
<feature type="transmembrane region" description="Helical" evidence="10">
    <location>
        <begin position="63"/>
        <end position="87"/>
    </location>
</feature>
<evidence type="ECO:0000256" key="6">
    <source>
        <dbReference type="ARBA" id="ARBA00022719"/>
    </source>
</evidence>
<keyword evidence="7 10" id="KW-1278">Translocase</keyword>
<keyword evidence="6 10" id="KW-0874">Quinone</keyword>
<evidence type="ECO:0000256" key="8">
    <source>
        <dbReference type="ARBA" id="ARBA00022989"/>
    </source>
</evidence>
<dbReference type="Gene3D" id="1.10.287.3510">
    <property type="match status" value="1"/>
</dbReference>
<dbReference type="GO" id="GO:0005886">
    <property type="term" value="C:plasma membrane"/>
    <property type="evidence" value="ECO:0007669"/>
    <property type="project" value="UniProtKB-SubCell"/>
</dbReference>
<evidence type="ECO:0000313" key="12">
    <source>
        <dbReference type="Proteomes" id="UP000178187"/>
    </source>
</evidence>
<dbReference type="FunFam" id="1.10.287.3510:FF:000001">
    <property type="entry name" value="NADH-quinone oxidoreductase subunit K"/>
    <property type="match status" value="1"/>
</dbReference>
<dbReference type="GO" id="GO:0048038">
    <property type="term" value="F:quinone binding"/>
    <property type="evidence" value="ECO:0007669"/>
    <property type="project" value="UniProtKB-KW"/>
</dbReference>
<dbReference type="EC" id="7.1.1.-" evidence="10"/>
<sequence>MHIPIDHILVFTSILFLIGLYGALSRRNAVGILISIEIMLNAVNVNFIAFSRSFASSPESGQIFVMFAIVLAAATAAVGLAIVLNIYRNQKTIYTDEIHLLKW</sequence>
<comment type="subcellular location">
    <subcellularLocation>
        <location evidence="10">Cell membrane</location>
        <topology evidence="10">Multi-pass membrane protein</topology>
    </subcellularLocation>
    <subcellularLocation>
        <location evidence="2">Membrane</location>
        <topology evidence="2">Multi-pass membrane protein</topology>
    </subcellularLocation>
</comment>